<gene>
    <name evidence="4" type="primary">LOC121400805</name>
</gene>
<evidence type="ECO:0000313" key="3">
    <source>
        <dbReference type="Proteomes" id="UP000186698"/>
    </source>
</evidence>
<dbReference type="Pfam" id="PF00069">
    <property type="entry name" value="Pkinase"/>
    <property type="match status" value="1"/>
</dbReference>
<keyword evidence="3" id="KW-1185">Reference proteome</keyword>
<dbReference type="InterPro" id="IPR050285">
    <property type="entry name" value="STE20_Ser/Thr_kinase"/>
</dbReference>
<accession>A0A8J1MG48</accession>
<evidence type="ECO:0000313" key="4">
    <source>
        <dbReference type="RefSeq" id="XP_041440694.1"/>
    </source>
</evidence>
<dbReference type="KEGG" id="xla:121400805"/>
<dbReference type="GO" id="GO:0005737">
    <property type="term" value="C:cytoplasm"/>
    <property type="evidence" value="ECO:0007669"/>
    <property type="project" value="TreeGrafter"/>
</dbReference>
<sequence>MIREVRKLHSSDKWINKVVSEDCHLDFTSLLPLVQSASAPQQGTSPCGLYHQDETVRNNLKSKGGHGASRPIRMSLTKCSFQDNPWFTVEAIEEPHTVICLVQPAESGNTICQEEKPEQQLELDTTNCQLEIPETPDVKISQEEEQEDQEKADSSPCQEIPEESGSNTCEPETFNSSEEHVETLEQQEIKPEEKLEEKPVEEPVEKQEEKPLEKPEEKPKKPVEKPEEKPVEKPEEKPVEKTEEKPVEKTEEKPLEKLEEKPLVKPEEKPLEKPEEKPVEKPEEKPVEKLELATTNCQNPRRYLQLLEPGCEDNYGMNYNGWHRKEQKEVAITIVKDIENKKGILREVDILEAVKGHKNVIGFYGAFYHPASVKMPEREGLWISMERWSGVSVQDLINTRRSLSEDWIAYICREVLQVCLM</sequence>
<feature type="region of interest" description="Disordered" evidence="1">
    <location>
        <begin position="134"/>
        <end position="288"/>
    </location>
</feature>
<dbReference type="AlphaFoldDB" id="A0A8J1MG48"/>
<name>A0A8J1MG48_XENLA</name>
<dbReference type="Proteomes" id="UP000186698">
    <property type="component" value="Chromosome 2S"/>
</dbReference>
<dbReference type="RefSeq" id="XP_041440694.1">
    <property type="nucleotide sequence ID" value="XM_041584760.1"/>
</dbReference>
<feature type="compositionally biased region" description="Basic and acidic residues" evidence="1">
    <location>
        <begin position="177"/>
        <end position="288"/>
    </location>
</feature>
<dbReference type="PANTHER" id="PTHR48015">
    <property type="entry name" value="SERINE/THREONINE-PROTEIN KINASE TAO"/>
    <property type="match status" value="1"/>
</dbReference>
<dbReference type="GO" id="GO:0048812">
    <property type="term" value="P:neuron projection morphogenesis"/>
    <property type="evidence" value="ECO:0007669"/>
    <property type="project" value="TreeGrafter"/>
</dbReference>
<reference evidence="3" key="1">
    <citation type="submission" date="2024-06" db="UniProtKB">
        <authorList>
            <consortium name="RefSeq"/>
        </authorList>
    </citation>
    <scope>NUCLEOTIDE SEQUENCE [LARGE SCALE GENOMIC DNA]</scope>
    <source>
        <strain evidence="3">J_2021</strain>
    </source>
</reference>
<feature type="domain" description="Protein kinase" evidence="2">
    <location>
        <begin position="304"/>
        <end position="421"/>
    </location>
</feature>
<protein>
    <submittedName>
        <fullName evidence="4">Neurofilament heavy polypeptide-like</fullName>
    </submittedName>
</protein>
<dbReference type="Gene3D" id="3.30.200.20">
    <property type="entry name" value="Phosphorylase Kinase, domain 1"/>
    <property type="match status" value="1"/>
</dbReference>
<dbReference type="InterPro" id="IPR000719">
    <property type="entry name" value="Prot_kinase_dom"/>
</dbReference>
<evidence type="ECO:0000259" key="2">
    <source>
        <dbReference type="PROSITE" id="PS50011"/>
    </source>
</evidence>
<organism evidence="3 4">
    <name type="scientific">Xenopus laevis</name>
    <name type="common">African clawed frog</name>
    <dbReference type="NCBI Taxonomy" id="8355"/>
    <lineage>
        <taxon>Eukaryota</taxon>
        <taxon>Metazoa</taxon>
        <taxon>Chordata</taxon>
        <taxon>Craniata</taxon>
        <taxon>Vertebrata</taxon>
        <taxon>Euteleostomi</taxon>
        <taxon>Amphibia</taxon>
        <taxon>Batrachia</taxon>
        <taxon>Anura</taxon>
        <taxon>Pipoidea</taxon>
        <taxon>Pipidae</taxon>
        <taxon>Xenopodinae</taxon>
        <taxon>Xenopus</taxon>
        <taxon>Xenopus</taxon>
    </lineage>
</organism>
<dbReference type="GO" id="GO:0005524">
    <property type="term" value="F:ATP binding"/>
    <property type="evidence" value="ECO:0007669"/>
    <property type="project" value="InterPro"/>
</dbReference>
<dbReference type="GeneID" id="121400805"/>
<dbReference type="SUPFAM" id="SSF56112">
    <property type="entry name" value="Protein kinase-like (PK-like)"/>
    <property type="match status" value="1"/>
</dbReference>
<reference evidence="4" key="2">
    <citation type="submission" date="2025-08" db="UniProtKB">
        <authorList>
            <consortium name="RefSeq"/>
        </authorList>
    </citation>
    <scope>IDENTIFICATION</scope>
    <source>
        <strain evidence="4">J_2021</strain>
        <tissue evidence="4">Erythrocytes</tissue>
    </source>
</reference>
<proteinExistence type="predicted"/>
<dbReference type="InterPro" id="IPR011009">
    <property type="entry name" value="Kinase-like_dom_sf"/>
</dbReference>
<dbReference type="PANTHER" id="PTHR48015:SF42">
    <property type="entry name" value="SERINE_THREONINE-PROTEIN KINASE MIG-15-LIKE"/>
    <property type="match status" value="1"/>
</dbReference>
<dbReference type="GO" id="GO:0000165">
    <property type="term" value="P:MAPK cascade"/>
    <property type="evidence" value="ECO:0007669"/>
    <property type="project" value="TreeGrafter"/>
</dbReference>
<dbReference type="GO" id="GO:0004674">
    <property type="term" value="F:protein serine/threonine kinase activity"/>
    <property type="evidence" value="ECO:0007669"/>
    <property type="project" value="TreeGrafter"/>
</dbReference>
<dbReference type="PROSITE" id="PS50011">
    <property type="entry name" value="PROTEIN_KINASE_DOM"/>
    <property type="match status" value="1"/>
</dbReference>
<dbReference type="GO" id="GO:0043408">
    <property type="term" value="P:regulation of MAPK cascade"/>
    <property type="evidence" value="ECO:0007669"/>
    <property type="project" value="TreeGrafter"/>
</dbReference>
<feature type="compositionally biased region" description="Polar residues" evidence="1">
    <location>
        <begin position="164"/>
        <end position="176"/>
    </location>
</feature>
<evidence type="ECO:0000256" key="1">
    <source>
        <dbReference type="SAM" id="MobiDB-lite"/>
    </source>
</evidence>